<dbReference type="AlphaFoldDB" id="A0A1H9LAA3"/>
<accession>A0A1H9LAA3</accession>
<dbReference type="Pfam" id="PF13546">
    <property type="entry name" value="DDE_5"/>
    <property type="match status" value="1"/>
</dbReference>
<evidence type="ECO:0000313" key="2">
    <source>
        <dbReference type="EMBL" id="SER08431.1"/>
    </source>
</evidence>
<dbReference type="PANTHER" id="PTHR33627">
    <property type="entry name" value="TRANSPOSASE"/>
    <property type="match status" value="1"/>
</dbReference>
<dbReference type="STRING" id="402600.SAMN05216188_107334"/>
<reference evidence="3" key="1">
    <citation type="submission" date="2016-10" db="EMBL/GenBank/DDBJ databases">
        <authorList>
            <person name="Varghese N."/>
            <person name="Submissions S."/>
        </authorList>
    </citation>
    <scope>NUCLEOTIDE SEQUENCE [LARGE SCALE GENOMIC DNA]</scope>
    <source>
        <strain evidence="3">CGMCC 4.3525</strain>
    </source>
</reference>
<protein>
    <submittedName>
        <fullName evidence="2">SRSO17 transposase</fullName>
    </submittedName>
</protein>
<dbReference type="PANTHER" id="PTHR33627:SF1">
    <property type="entry name" value="TRANSPOSASE"/>
    <property type="match status" value="1"/>
</dbReference>
<evidence type="ECO:0000313" key="3">
    <source>
        <dbReference type="Proteomes" id="UP000199352"/>
    </source>
</evidence>
<dbReference type="InterPro" id="IPR012337">
    <property type="entry name" value="RNaseH-like_sf"/>
</dbReference>
<dbReference type="InterPro" id="IPR039365">
    <property type="entry name" value="IS701-like"/>
</dbReference>
<dbReference type="Proteomes" id="UP000199352">
    <property type="component" value="Unassembled WGS sequence"/>
</dbReference>
<organism evidence="2 3">
    <name type="scientific">Lentzea xinjiangensis</name>
    <dbReference type="NCBI Taxonomy" id="402600"/>
    <lineage>
        <taxon>Bacteria</taxon>
        <taxon>Bacillati</taxon>
        <taxon>Actinomycetota</taxon>
        <taxon>Actinomycetes</taxon>
        <taxon>Pseudonocardiales</taxon>
        <taxon>Pseudonocardiaceae</taxon>
        <taxon>Lentzea</taxon>
    </lineage>
</organism>
<dbReference type="EMBL" id="FOFR01000007">
    <property type="protein sequence ID" value="SER08431.1"/>
    <property type="molecule type" value="Genomic_DNA"/>
</dbReference>
<name>A0A1H9LAA3_9PSEU</name>
<sequence length="380" mass="42592">MAALRILDLDAWRAGFDDLFARFAGRFVQVQTRRRSRAYLLGLLSRTERKNGWTLAEQAGDATPDGMQRLLNHAAWDADKVRDDLRGYVADHLGHEQAVLVADETGFLKKGVKSAGVQRQYSGTAGRIENCQLGVFLVYASAHGRALIDRELYLPQFSWCADRDRCREAEIDDEVEFATKPELARLMLERAVDGGVPFSWFTADEAYGQNPGLRSWLEQRGIAYVMAIPCKQELPTAAGKRRADTLVRLVPKSAWQRRSCGDGAKGPRLYDWALVDAGEHHSLLIRRSLTLNTKGIRELAYFLCHTTNPVPLDVLVRVAGSRWAVEECFQAAKNEVGLDHYQVRKYGAWYRHITLAMLAHAFLAVTAKTEKGALQTAMTA</sequence>
<feature type="domain" description="Transposase IS701-like DDE" evidence="1">
    <location>
        <begin position="31"/>
        <end position="234"/>
    </location>
</feature>
<keyword evidence="3" id="KW-1185">Reference proteome</keyword>
<dbReference type="NCBIfam" id="NF033540">
    <property type="entry name" value="transpos_IS701"/>
    <property type="match status" value="1"/>
</dbReference>
<gene>
    <name evidence="2" type="ORF">SAMN05216188_107334</name>
</gene>
<proteinExistence type="predicted"/>
<evidence type="ECO:0000259" key="1">
    <source>
        <dbReference type="Pfam" id="PF13546"/>
    </source>
</evidence>
<dbReference type="SUPFAM" id="SSF53098">
    <property type="entry name" value="Ribonuclease H-like"/>
    <property type="match status" value="1"/>
</dbReference>
<dbReference type="InterPro" id="IPR038721">
    <property type="entry name" value="IS701-like_DDE_dom"/>
</dbReference>